<feature type="transmembrane region" description="Helical" evidence="6">
    <location>
        <begin position="30"/>
        <end position="51"/>
    </location>
</feature>
<dbReference type="OrthoDB" id="3252866at2"/>
<dbReference type="EMBL" id="SMKQ01000131">
    <property type="protein sequence ID" value="TDD42177.1"/>
    <property type="molecule type" value="Genomic_DNA"/>
</dbReference>
<dbReference type="Gene3D" id="1.20.1250.20">
    <property type="entry name" value="MFS general substrate transporter like domains"/>
    <property type="match status" value="1"/>
</dbReference>
<keyword evidence="4 6" id="KW-0472">Membrane</keyword>
<evidence type="ECO:0000256" key="1">
    <source>
        <dbReference type="ARBA" id="ARBA00004651"/>
    </source>
</evidence>
<feature type="transmembrane region" description="Helical" evidence="6">
    <location>
        <begin position="271"/>
        <end position="289"/>
    </location>
</feature>
<dbReference type="Proteomes" id="UP000295302">
    <property type="component" value="Unassembled WGS sequence"/>
</dbReference>
<evidence type="ECO:0000256" key="3">
    <source>
        <dbReference type="ARBA" id="ARBA00022989"/>
    </source>
</evidence>
<sequence length="410" mass="43087">MASYLDAGSISAVSTGLTLFREEFGLSQSMVGLLAALGPNAIGCGIGAFVGGRLGDKLGRKRIYKWDLLVFAAGMLCVALAVNPPMLMIGTFVAGLAVGADVPTSLALVGELAPAKARGKLLGLTQIAWVLGPSVVLLLAYLLDPLGLLGVRIVFLHLVLAALITWAMRRGMAESAVWRTAAETAVTSARRVRALLSGPNLRALAYTGIFYTFWNLAAGTIGSFTPYLVETLGAGGRDVSILTTLIGLLFGVPTLLVVMRFIDRGTSARKWMMGIGAVLGVVSYGMFLITPYGLIAAQLSIVLWAISSKLAGELSYKTFSQELFPTMLRGTAQGLTFGVSRVLLGLWSFVVPVIASGGITGVATALTVFVAISGVVGFFFMPDTAGRPLEEIEAERSGVPPQQPQQRSQA</sequence>
<comment type="caution">
    <text evidence="8">The sequence shown here is derived from an EMBL/GenBank/DDBJ whole genome shotgun (WGS) entry which is preliminary data.</text>
</comment>
<accession>A0A4V2YKC8</accession>
<evidence type="ECO:0000256" key="2">
    <source>
        <dbReference type="ARBA" id="ARBA00022692"/>
    </source>
</evidence>
<dbReference type="InterPro" id="IPR036259">
    <property type="entry name" value="MFS_trans_sf"/>
</dbReference>
<reference evidence="8 9" key="1">
    <citation type="submission" date="2019-03" db="EMBL/GenBank/DDBJ databases">
        <title>Draft genome sequences of novel Actinobacteria.</title>
        <authorList>
            <person name="Sahin N."/>
            <person name="Ay H."/>
            <person name="Saygin H."/>
        </authorList>
    </citation>
    <scope>NUCLEOTIDE SEQUENCE [LARGE SCALE GENOMIC DNA]</scope>
    <source>
        <strain evidence="8 9">CH32</strain>
    </source>
</reference>
<dbReference type="PANTHER" id="PTHR23508">
    <property type="entry name" value="CARBOXYLIC ACID TRANSPORTER PROTEIN HOMOLOG"/>
    <property type="match status" value="1"/>
</dbReference>
<evidence type="ECO:0000313" key="9">
    <source>
        <dbReference type="Proteomes" id="UP000295302"/>
    </source>
</evidence>
<feature type="transmembrane region" description="Helical" evidence="6">
    <location>
        <begin position="203"/>
        <end position="227"/>
    </location>
</feature>
<feature type="transmembrane region" description="Helical" evidence="6">
    <location>
        <begin position="121"/>
        <end position="143"/>
    </location>
</feature>
<dbReference type="GO" id="GO:0046943">
    <property type="term" value="F:carboxylic acid transmembrane transporter activity"/>
    <property type="evidence" value="ECO:0007669"/>
    <property type="project" value="TreeGrafter"/>
</dbReference>
<feature type="transmembrane region" description="Helical" evidence="6">
    <location>
        <begin position="335"/>
        <end position="355"/>
    </location>
</feature>
<organism evidence="8 9">
    <name type="scientific">Nonomuraea terrae</name>
    <dbReference type="NCBI Taxonomy" id="2530383"/>
    <lineage>
        <taxon>Bacteria</taxon>
        <taxon>Bacillati</taxon>
        <taxon>Actinomycetota</taxon>
        <taxon>Actinomycetes</taxon>
        <taxon>Streptosporangiales</taxon>
        <taxon>Streptosporangiaceae</taxon>
        <taxon>Nonomuraea</taxon>
    </lineage>
</organism>
<evidence type="ECO:0000259" key="7">
    <source>
        <dbReference type="PROSITE" id="PS50850"/>
    </source>
</evidence>
<feature type="transmembrane region" description="Helical" evidence="6">
    <location>
        <begin position="88"/>
        <end position="109"/>
    </location>
</feature>
<dbReference type="SUPFAM" id="SSF103473">
    <property type="entry name" value="MFS general substrate transporter"/>
    <property type="match status" value="1"/>
</dbReference>
<dbReference type="AlphaFoldDB" id="A0A4V2YKC8"/>
<dbReference type="PROSITE" id="PS50850">
    <property type="entry name" value="MFS"/>
    <property type="match status" value="1"/>
</dbReference>
<dbReference type="InterPro" id="IPR020846">
    <property type="entry name" value="MFS_dom"/>
</dbReference>
<dbReference type="PROSITE" id="PS00217">
    <property type="entry name" value="SUGAR_TRANSPORT_2"/>
    <property type="match status" value="1"/>
</dbReference>
<dbReference type="Pfam" id="PF07690">
    <property type="entry name" value="MFS_1"/>
    <property type="match status" value="1"/>
</dbReference>
<keyword evidence="3 6" id="KW-1133">Transmembrane helix</keyword>
<feature type="domain" description="Major facilitator superfamily (MFS) profile" evidence="7">
    <location>
        <begin position="1"/>
        <end position="385"/>
    </location>
</feature>
<proteinExistence type="predicted"/>
<dbReference type="PANTHER" id="PTHR23508:SF10">
    <property type="entry name" value="CARBOXYLIC ACID TRANSPORTER PROTEIN HOMOLOG"/>
    <property type="match status" value="1"/>
</dbReference>
<comment type="subcellular location">
    <subcellularLocation>
        <location evidence="1">Cell membrane</location>
        <topology evidence="1">Multi-pass membrane protein</topology>
    </subcellularLocation>
</comment>
<dbReference type="GO" id="GO:0005886">
    <property type="term" value="C:plasma membrane"/>
    <property type="evidence" value="ECO:0007669"/>
    <property type="project" value="UniProtKB-SubCell"/>
</dbReference>
<evidence type="ECO:0000256" key="4">
    <source>
        <dbReference type="ARBA" id="ARBA00023136"/>
    </source>
</evidence>
<feature type="transmembrane region" description="Helical" evidence="6">
    <location>
        <begin position="63"/>
        <end position="82"/>
    </location>
</feature>
<protein>
    <submittedName>
        <fullName evidence="8">MFS transporter</fullName>
    </submittedName>
</protein>
<evidence type="ECO:0000256" key="5">
    <source>
        <dbReference type="SAM" id="MobiDB-lite"/>
    </source>
</evidence>
<name>A0A4V2YKC8_9ACTN</name>
<dbReference type="InterPro" id="IPR005829">
    <property type="entry name" value="Sugar_transporter_CS"/>
</dbReference>
<gene>
    <name evidence="8" type="ORF">E1286_31305</name>
</gene>
<feature type="transmembrane region" description="Helical" evidence="6">
    <location>
        <begin position="149"/>
        <end position="168"/>
    </location>
</feature>
<feature type="transmembrane region" description="Helical" evidence="6">
    <location>
        <begin position="361"/>
        <end position="381"/>
    </location>
</feature>
<dbReference type="InterPro" id="IPR011701">
    <property type="entry name" value="MFS"/>
</dbReference>
<feature type="region of interest" description="Disordered" evidence="5">
    <location>
        <begin position="391"/>
        <end position="410"/>
    </location>
</feature>
<evidence type="ECO:0000256" key="6">
    <source>
        <dbReference type="SAM" id="Phobius"/>
    </source>
</evidence>
<keyword evidence="2 6" id="KW-0812">Transmembrane</keyword>
<evidence type="ECO:0000313" key="8">
    <source>
        <dbReference type="EMBL" id="TDD42177.1"/>
    </source>
</evidence>
<dbReference type="CDD" id="cd17316">
    <property type="entry name" value="MFS_SV2_like"/>
    <property type="match status" value="1"/>
</dbReference>
<feature type="transmembrane region" description="Helical" evidence="6">
    <location>
        <begin position="239"/>
        <end position="259"/>
    </location>
</feature>
<keyword evidence="9" id="KW-1185">Reference proteome</keyword>